<dbReference type="KEGG" id="ptx:ABW99_01420"/>
<reference evidence="10" key="1">
    <citation type="submission" date="2015-06" db="EMBL/GenBank/DDBJ databases">
        <authorList>
            <person name="Lim Y.L."/>
            <person name="Ee R."/>
            <person name="Yong D."/>
            <person name="How K.Y."/>
            <person name="Yin W.F."/>
            <person name="Chan K.G."/>
        </authorList>
    </citation>
    <scope>NUCLEOTIDE SEQUENCE [LARGE SCALE GENOMIC DNA]</scope>
    <source>
        <strain evidence="10">DSM 25325</strain>
    </source>
</reference>
<keyword evidence="3" id="KW-1003">Cell membrane</keyword>
<dbReference type="AlphaFoldDB" id="A0A0G3EJ80"/>
<evidence type="ECO:0000256" key="7">
    <source>
        <dbReference type="SAM" id="Phobius"/>
    </source>
</evidence>
<evidence type="ECO:0000313" key="10">
    <source>
        <dbReference type="Proteomes" id="UP000036700"/>
    </source>
</evidence>
<organism evidence="9 10">
    <name type="scientific">Pandoraea thiooxydans</name>
    <dbReference type="NCBI Taxonomy" id="445709"/>
    <lineage>
        <taxon>Bacteria</taxon>
        <taxon>Pseudomonadati</taxon>
        <taxon>Pseudomonadota</taxon>
        <taxon>Betaproteobacteria</taxon>
        <taxon>Burkholderiales</taxon>
        <taxon>Burkholderiaceae</taxon>
        <taxon>Pandoraea</taxon>
    </lineage>
</organism>
<dbReference type="Proteomes" id="UP000036700">
    <property type="component" value="Chromosome"/>
</dbReference>
<name>A0A0G3EJ80_9BURK</name>
<feature type="transmembrane region" description="Helical" evidence="7">
    <location>
        <begin position="173"/>
        <end position="193"/>
    </location>
</feature>
<dbReference type="InterPro" id="IPR005115">
    <property type="entry name" value="Gly_transporter"/>
</dbReference>
<dbReference type="PANTHER" id="PTHR30506:SF3">
    <property type="entry name" value="UPF0126 INNER MEMBRANE PROTEIN YADS-RELATED"/>
    <property type="match status" value="1"/>
</dbReference>
<dbReference type="RefSeq" id="WP_047212620.1">
    <property type="nucleotide sequence ID" value="NZ_CP011568.3"/>
</dbReference>
<dbReference type="GO" id="GO:0005886">
    <property type="term" value="C:plasma membrane"/>
    <property type="evidence" value="ECO:0007669"/>
    <property type="project" value="UniProtKB-SubCell"/>
</dbReference>
<feature type="domain" description="Glycine transporter" evidence="8">
    <location>
        <begin position="91"/>
        <end position="164"/>
    </location>
</feature>
<gene>
    <name evidence="9" type="ORF">ABW99_01420</name>
</gene>
<accession>A0A0G3EJ80</accession>
<evidence type="ECO:0000259" key="8">
    <source>
        <dbReference type="Pfam" id="PF03458"/>
    </source>
</evidence>
<evidence type="ECO:0000256" key="3">
    <source>
        <dbReference type="ARBA" id="ARBA00022475"/>
    </source>
</evidence>
<keyword evidence="6 7" id="KW-0472">Membrane</keyword>
<dbReference type="PATRIC" id="fig|445709.3.peg.313"/>
<comment type="similarity">
    <text evidence="2">Belongs to the UPF0126 family.</text>
</comment>
<feature type="domain" description="Glycine transporter" evidence="8">
    <location>
        <begin position="7"/>
        <end position="78"/>
    </location>
</feature>
<feature type="transmembrane region" description="Helical" evidence="7">
    <location>
        <begin position="115"/>
        <end position="136"/>
    </location>
</feature>
<keyword evidence="5 7" id="KW-1133">Transmembrane helix</keyword>
<evidence type="ECO:0000256" key="1">
    <source>
        <dbReference type="ARBA" id="ARBA00004651"/>
    </source>
</evidence>
<dbReference type="PANTHER" id="PTHR30506">
    <property type="entry name" value="INNER MEMBRANE PROTEIN"/>
    <property type="match status" value="1"/>
</dbReference>
<dbReference type="EMBL" id="CP011568">
    <property type="protein sequence ID" value="AKJ67083.1"/>
    <property type="molecule type" value="Genomic_DNA"/>
</dbReference>
<comment type="subcellular location">
    <subcellularLocation>
        <location evidence="1">Cell membrane</location>
        <topology evidence="1">Multi-pass membrane protein</topology>
    </subcellularLocation>
</comment>
<proteinExistence type="inferred from homology"/>
<evidence type="ECO:0000313" key="9">
    <source>
        <dbReference type="EMBL" id="AKJ67083.1"/>
    </source>
</evidence>
<sequence>MLLYAIFLVAIVAEAMTGAMAAGRRDMDLFGVCFVACVTALGGGSVRDVLLGHYPLSWVGHPEYIWFTAGAALAAALLAGVLRYLRVVFLLIDALGLVAFTLIGCNVALEAGHAATVVIISGLITGCFGGIMRDLFCGDVPLVFRHEMYASISLLVGLAYVVLRHFAVPEGAAVVGCLIGGFCLRALAIRYDWHIPKFVYRDKP</sequence>
<evidence type="ECO:0000256" key="5">
    <source>
        <dbReference type="ARBA" id="ARBA00022989"/>
    </source>
</evidence>
<evidence type="ECO:0000256" key="4">
    <source>
        <dbReference type="ARBA" id="ARBA00022692"/>
    </source>
</evidence>
<feature type="transmembrane region" description="Helical" evidence="7">
    <location>
        <begin position="64"/>
        <end position="82"/>
    </location>
</feature>
<feature type="transmembrane region" description="Helical" evidence="7">
    <location>
        <begin position="148"/>
        <end position="167"/>
    </location>
</feature>
<keyword evidence="4 7" id="KW-0812">Transmembrane</keyword>
<keyword evidence="10" id="KW-1185">Reference proteome</keyword>
<evidence type="ECO:0000256" key="2">
    <source>
        <dbReference type="ARBA" id="ARBA00008193"/>
    </source>
</evidence>
<dbReference type="OrthoDB" id="9791874at2"/>
<feature type="transmembrane region" description="Helical" evidence="7">
    <location>
        <begin position="89"/>
        <end position="109"/>
    </location>
</feature>
<evidence type="ECO:0000256" key="6">
    <source>
        <dbReference type="ARBA" id="ARBA00023136"/>
    </source>
</evidence>
<dbReference type="Pfam" id="PF03458">
    <property type="entry name" value="Gly_transporter"/>
    <property type="match status" value="2"/>
</dbReference>
<protein>
    <recommendedName>
        <fullName evidence="8">Glycine transporter domain-containing protein</fullName>
    </recommendedName>
</protein>